<feature type="signal peptide" evidence="3">
    <location>
        <begin position="1"/>
        <end position="25"/>
    </location>
</feature>
<gene>
    <name evidence="5" type="ORF">GCM10023331_09870</name>
</gene>
<evidence type="ECO:0000313" key="5">
    <source>
        <dbReference type="EMBL" id="GAA4827100.1"/>
    </source>
</evidence>
<feature type="domain" description="Photosynthesis system II assembly factor Ycf48/Hcf136-like" evidence="4">
    <location>
        <begin position="29"/>
        <end position="121"/>
    </location>
</feature>
<dbReference type="Pfam" id="PF14870">
    <property type="entry name" value="PSII_BNR"/>
    <property type="match status" value="1"/>
</dbReference>
<dbReference type="EMBL" id="BAABJX010000017">
    <property type="protein sequence ID" value="GAA4827100.1"/>
    <property type="molecule type" value="Genomic_DNA"/>
</dbReference>
<reference evidence="6" key="1">
    <citation type="journal article" date="2019" name="Int. J. Syst. Evol. Microbiol.">
        <title>The Global Catalogue of Microorganisms (GCM) 10K type strain sequencing project: providing services to taxonomists for standard genome sequencing and annotation.</title>
        <authorList>
            <consortium name="The Broad Institute Genomics Platform"/>
            <consortium name="The Broad Institute Genome Sequencing Center for Infectious Disease"/>
            <person name="Wu L."/>
            <person name="Ma J."/>
        </authorList>
    </citation>
    <scope>NUCLEOTIDE SEQUENCE [LARGE SCALE GENOMIC DNA]</scope>
    <source>
        <strain evidence="6">JCM 18326</strain>
    </source>
</reference>
<proteinExistence type="predicted"/>
<dbReference type="Proteomes" id="UP001500298">
    <property type="component" value="Unassembled WGS sequence"/>
</dbReference>
<dbReference type="Gene3D" id="2.130.10.10">
    <property type="entry name" value="YVTN repeat-like/Quinoprotein amine dehydrogenase"/>
    <property type="match status" value="2"/>
</dbReference>
<dbReference type="PANTHER" id="PTHR47199:SF2">
    <property type="entry name" value="PHOTOSYSTEM II STABILITY_ASSEMBLY FACTOR HCF136, CHLOROPLASTIC"/>
    <property type="match status" value="1"/>
</dbReference>
<comment type="caution">
    <text evidence="5">The sequence shown here is derived from an EMBL/GenBank/DDBJ whole genome shotgun (WGS) entry which is preliminary data.</text>
</comment>
<accession>A0ABP9D3I9</accession>
<protein>
    <submittedName>
        <fullName evidence="5">Oxidoreductase</fullName>
    </submittedName>
</protein>
<dbReference type="SUPFAM" id="SSF50939">
    <property type="entry name" value="Sialidases"/>
    <property type="match status" value="1"/>
</dbReference>
<evidence type="ECO:0000256" key="2">
    <source>
        <dbReference type="ARBA" id="ARBA00023276"/>
    </source>
</evidence>
<name>A0ABP9D3I9_9BACT</name>
<keyword evidence="6" id="KW-1185">Reference proteome</keyword>
<dbReference type="RefSeq" id="WP_345369700.1">
    <property type="nucleotide sequence ID" value="NZ_BAABJX010000017.1"/>
</dbReference>
<evidence type="ECO:0000259" key="4">
    <source>
        <dbReference type="Pfam" id="PF14870"/>
    </source>
</evidence>
<dbReference type="InterPro" id="IPR028203">
    <property type="entry name" value="PSII_CF48-like_dom"/>
</dbReference>
<keyword evidence="2" id="KW-0604">Photosystem II</keyword>
<dbReference type="PROSITE" id="PS51257">
    <property type="entry name" value="PROKAR_LIPOPROTEIN"/>
    <property type="match status" value="1"/>
</dbReference>
<organism evidence="5 6">
    <name type="scientific">Algivirga pacifica</name>
    <dbReference type="NCBI Taxonomy" id="1162670"/>
    <lineage>
        <taxon>Bacteria</taxon>
        <taxon>Pseudomonadati</taxon>
        <taxon>Bacteroidota</taxon>
        <taxon>Cytophagia</taxon>
        <taxon>Cytophagales</taxon>
        <taxon>Flammeovirgaceae</taxon>
        <taxon>Algivirga</taxon>
    </lineage>
</organism>
<evidence type="ECO:0000256" key="1">
    <source>
        <dbReference type="ARBA" id="ARBA00022531"/>
    </source>
</evidence>
<dbReference type="InterPro" id="IPR015943">
    <property type="entry name" value="WD40/YVTN_repeat-like_dom_sf"/>
</dbReference>
<dbReference type="PANTHER" id="PTHR47199">
    <property type="entry name" value="PHOTOSYSTEM II STABILITY/ASSEMBLY FACTOR HCF136, CHLOROPLASTIC"/>
    <property type="match status" value="1"/>
</dbReference>
<dbReference type="InterPro" id="IPR036278">
    <property type="entry name" value="Sialidase_sf"/>
</dbReference>
<sequence length="349" mass="38293">MITQTRLKKVLFFLLTLTACTQVNENPLTVKYEMQSIPSKASIRAMDVVSDEVVWLGGTGGTVVYTTDAGEVWHVKQISGAESMDFRDIVAFSDKEAMVVSAGSPARIYKTEDGGENWTLLYENNAKEIFLNGMEFWNPQAGIAFGDPIDGKLFVLRTEDGGVHWDTLQNRPRTMTKEAGFAASGSSMVVAGDSTVWIGLGGPKSRVFKSVNRGLTWDVRVTPMLSGTDGPKGIYGMHFMDEQKGFAVGGNYTDSTENTFSYIYTEDGGNSWQNLGRESTSGYKSSIKAVPNSKVIVAVSRYGTDISMDRGKHWKKLDKAPFYVHEFVPSGKFGWAAGAHGRIAKLKLQ</sequence>
<evidence type="ECO:0000256" key="3">
    <source>
        <dbReference type="SAM" id="SignalP"/>
    </source>
</evidence>
<feature type="chain" id="PRO_5046421065" evidence="3">
    <location>
        <begin position="26"/>
        <end position="349"/>
    </location>
</feature>
<keyword evidence="3" id="KW-0732">Signal</keyword>
<evidence type="ECO:0000313" key="6">
    <source>
        <dbReference type="Proteomes" id="UP001500298"/>
    </source>
</evidence>
<keyword evidence="1" id="KW-0602">Photosynthesis</keyword>